<comment type="similarity">
    <text evidence="4">Belongs to the methyltransferase superfamily.</text>
</comment>
<evidence type="ECO:0000256" key="4">
    <source>
        <dbReference type="RuleBase" id="RU366043"/>
    </source>
</evidence>
<dbReference type="Pfam" id="PF03141">
    <property type="entry name" value="Methyltransf_29"/>
    <property type="match status" value="1"/>
</dbReference>
<dbReference type="EMBL" id="JAMSHJ010000004">
    <property type="protein sequence ID" value="KAI5418489.1"/>
    <property type="molecule type" value="Genomic_DNA"/>
</dbReference>
<dbReference type="Gramene" id="Psat04G0292800-T2">
    <property type="protein sequence ID" value="KAI5418489.1"/>
    <property type="gene ID" value="KIW84_042928"/>
</dbReference>
<proteinExistence type="inferred from homology"/>
<keyword evidence="4" id="KW-0735">Signal-anchor</keyword>
<name>A0A9D4XE98_PEA</name>
<evidence type="ECO:0000256" key="3">
    <source>
        <dbReference type="ARBA" id="ARBA00023180"/>
    </source>
</evidence>
<feature type="compositionally biased region" description="Basic and acidic residues" evidence="5">
    <location>
        <begin position="133"/>
        <end position="150"/>
    </location>
</feature>
<feature type="compositionally biased region" description="Low complexity" evidence="5">
    <location>
        <begin position="277"/>
        <end position="290"/>
    </location>
</feature>
<dbReference type="Proteomes" id="UP001058974">
    <property type="component" value="Chromosome 4"/>
</dbReference>
<feature type="region of interest" description="Disordered" evidence="5">
    <location>
        <begin position="45"/>
        <end position="174"/>
    </location>
</feature>
<dbReference type="GO" id="GO:0005768">
    <property type="term" value="C:endosome"/>
    <property type="evidence" value="ECO:0007669"/>
    <property type="project" value="TreeGrafter"/>
</dbReference>
<keyword evidence="2 4" id="KW-0808">Transferase</keyword>
<evidence type="ECO:0000313" key="6">
    <source>
        <dbReference type="EMBL" id="KAI5418489.1"/>
    </source>
</evidence>
<evidence type="ECO:0000256" key="1">
    <source>
        <dbReference type="ARBA" id="ARBA00022603"/>
    </source>
</evidence>
<sequence>MAPPIKSRNRRSSSTSSSYTSTLTTLLFIALCVLGVWMLTSNSVASPKTRSAVDTSASTTNDFSSNDEQNDRTTTTNNNNDDDNNKKNRLDDSTSESTTNANNNIDDSISETTNNDLTSETTNRVFGDNPGKLPDDAIKSDDANNHERPKQQRKSSFAQNQEPRNSNNDPKNIVLEKDEVSAKGNIEDENQNAKGDQQQEVQDEANQQQLREDKGETEVMEKEQKKMPEQENESREEAVSVEKPKQEIKRRKSRKELKRQWSTQRDESQGEKERQNVNESGGSSSSSNVVVDQEGKDFKWSICNVTAGADYIPCLDNEKYLKTSHRKHFEHRERHCPEDAPTCLVSLPNGYKIHVPWPGSRDKIWYHNVPHVKLAEVKGHQNWVKLMGEFLTFPGGGTQFIHGALHYIDFLQKVTMNFLN</sequence>
<dbReference type="InterPro" id="IPR004159">
    <property type="entry name" value="Put_SAM_MeTrfase"/>
</dbReference>
<gene>
    <name evidence="6" type="ORF">KIW84_042928</name>
</gene>
<feature type="compositionally biased region" description="Basic residues" evidence="5">
    <location>
        <begin position="248"/>
        <end position="257"/>
    </location>
</feature>
<feature type="region of interest" description="Disordered" evidence="5">
    <location>
        <begin position="190"/>
        <end position="290"/>
    </location>
</feature>
<dbReference type="GO" id="GO:0005802">
    <property type="term" value="C:trans-Golgi network"/>
    <property type="evidence" value="ECO:0007669"/>
    <property type="project" value="TreeGrafter"/>
</dbReference>
<reference evidence="6 7" key="1">
    <citation type="journal article" date="2022" name="Nat. Genet.">
        <title>Improved pea reference genome and pan-genome highlight genomic features and evolutionary characteristics.</title>
        <authorList>
            <person name="Yang T."/>
            <person name="Liu R."/>
            <person name="Luo Y."/>
            <person name="Hu S."/>
            <person name="Wang D."/>
            <person name="Wang C."/>
            <person name="Pandey M.K."/>
            <person name="Ge S."/>
            <person name="Xu Q."/>
            <person name="Li N."/>
            <person name="Li G."/>
            <person name="Huang Y."/>
            <person name="Saxena R.K."/>
            <person name="Ji Y."/>
            <person name="Li M."/>
            <person name="Yan X."/>
            <person name="He Y."/>
            <person name="Liu Y."/>
            <person name="Wang X."/>
            <person name="Xiang C."/>
            <person name="Varshney R.K."/>
            <person name="Ding H."/>
            <person name="Gao S."/>
            <person name="Zong X."/>
        </authorList>
    </citation>
    <scope>NUCLEOTIDE SEQUENCE [LARGE SCALE GENOMIC DNA]</scope>
    <source>
        <strain evidence="6 7">cv. Zhongwan 6</strain>
    </source>
</reference>
<evidence type="ECO:0000256" key="2">
    <source>
        <dbReference type="ARBA" id="ARBA00022679"/>
    </source>
</evidence>
<evidence type="ECO:0000256" key="5">
    <source>
        <dbReference type="SAM" id="MobiDB-lite"/>
    </source>
</evidence>
<evidence type="ECO:0000313" key="7">
    <source>
        <dbReference type="Proteomes" id="UP001058974"/>
    </source>
</evidence>
<keyword evidence="3 4" id="KW-0325">Glycoprotein</keyword>
<feature type="compositionally biased region" description="Polar residues" evidence="5">
    <location>
        <begin position="105"/>
        <end position="124"/>
    </location>
</feature>
<organism evidence="6 7">
    <name type="scientific">Pisum sativum</name>
    <name type="common">Garden pea</name>
    <name type="synonym">Lathyrus oleraceus</name>
    <dbReference type="NCBI Taxonomy" id="3888"/>
    <lineage>
        <taxon>Eukaryota</taxon>
        <taxon>Viridiplantae</taxon>
        <taxon>Streptophyta</taxon>
        <taxon>Embryophyta</taxon>
        <taxon>Tracheophyta</taxon>
        <taxon>Spermatophyta</taxon>
        <taxon>Magnoliopsida</taxon>
        <taxon>eudicotyledons</taxon>
        <taxon>Gunneridae</taxon>
        <taxon>Pentapetalae</taxon>
        <taxon>rosids</taxon>
        <taxon>fabids</taxon>
        <taxon>Fabales</taxon>
        <taxon>Fabaceae</taxon>
        <taxon>Papilionoideae</taxon>
        <taxon>50 kb inversion clade</taxon>
        <taxon>NPAAA clade</taxon>
        <taxon>Hologalegina</taxon>
        <taxon>IRL clade</taxon>
        <taxon>Fabeae</taxon>
        <taxon>Lathyrus</taxon>
    </lineage>
</organism>
<feature type="compositionally biased region" description="Basic and acidic residues" evidence="5">
    <location>
        <begin position="210"/>
        <end position="247"/>
    </location>
</feature>
<protein>
    <recommendedName>
        <fullName evidence="4">Methyltransferase</fullName>
        <ecNumber evidence="4">2.1.1.-</ecNumber>
    </recommendedName>
</protein>
<feature type="compositionally biased region" description="Low complexity" evidence="5">
    <location>
        <begin position="196"/>
        <end position="209"/>
    </location>
</feature>
<dbReference type="GO" id="GO:0016020">
    <property type="term" value="C:membrane"/>
    <property type="evidence" value="ECO:0007669"/>
    <property type="project" value="UniProtKB-SubCell"/>
</dbReference>
<dbReference type="AlphaFoldDB" id="A0A9D4XE98"/>
<comment type="caution">
    <text evidence="6">The sequence shown here is derived from an EMBL/GenBank/DDBJ whole genome shotgun (WGS) entry which is preliminary data.</text>
</comment>
<dbReference type="GO" id="GO:0032259">
    <property type="term" value="P:methylation"/>
    <property type="evidence" value="ECO:0007669"/>
    <property type="project" value="UniProtKB-KW"/>
</dbReference>
<accession>A0A9D4XE98</accession>
<comment type="subcellular location">
    <subcellularLocation>
        <location evidence="4">Membrane</location>
        <topology evidence="4">Single-pass type II membrane protein</topology>
    </subcellularLocation>
</comment>
<keyword evidence="7" id="KW-1185">Reference proteome</keyword>
<dbReference type="EC" id="2.1.1.-" evidence="4"/>
<feature type="compositionally biased region" description="Polar residues" evidence="5">
    <location>
        <begin position="45"/>
        <end position="67"/>
    </location>
</feature>
<feature type="compositionally biased region" description="Basic and acidic residues" evidence="5">
    <location>
        <begin position="83"/>
        <end position="92"/>
    </location>
</feature>
<keyword evidence="1 4" id="KW-0489">Methyltransferase</keyword>
<feature type="compositionally biased region" description="Polar residues" evidence="5">
    <location>
        <begin position="154"/>
        <end position="170"/>
    </location>
</feature>
<dbReference type="GO" id="GO:0008168">
    <property type="term" value="F:methyltransferase activity"/>
    <property type="evidence" value="ECO:0007669"/>
    <property type="project" value="UniProtKB-UniRule"/>
</dbReference>
<dbReference type="PANTHER" id="PTHR10108:SF1072">
    <property type="entry name" value="PMT16, PUTATIVE-RELATED"/>
    <property type="match status" value="1"/>
</dbReference>
<keyword evidence="4" id="KW-0812">Transmembrane</keyword>
<feature type="compositionally biased region" description="Basic and acidic residues" evidence="5">
    <location>
        <begin position="264"/>
        <end position="276"/>
    </location>
</feature>
<feature type="compositionally biased region" description="Low complexity" evidence="5">
    <location>
        <begin position="95"/>
        <end position="104"/>
    </location>
</feature>
<dbReference type="PANTHER" id="PTHR10108">
    <property type="entry name" value="SAM-DEPENDENT METHYLTRANSFERASE"/>
    <property type="match status" value="1"/>
</dbReference>